<keyword evidence="2" id="KW-1185">Reference proteome</keyword>
<evidence type="ECO:0000313" key="2">
    <source>
        <dbReference type="Proteomes" id="UP000314294"/>
    </source>
</evidence>
<sequence length="111" mass="12177">MYKTKTMTIENVLRKSRSDSISHFTDSCQGKQKEDSGAALTRRHALASRRWHPDAVLSLNVLVDISSLDGLSGLSASAMFTFSEPDSSRDTTCFSHQGHFVNGLVVVCDGR</sequence>
<name>A0A4Z2IYM8_9TELE</name>
<dbReference type="AlphaFoldDB" id="A0A4Z2IYM8"/>
<organism evidence="1 2">
    <name type="scientific">Liparis tanakae</name>
    <name type="common">Tanaka's snailfish</name>
    <dbReference type="NCBI Taxonomy" id="230148"/>
    <lineage>
        <taxon>Eukaryota</taxon>
        <taxon>Metazoa</taxon>
        <taxon>Chordata</taxon>
        <taxon>Craniata</taxon>
        <taxon>Vertebrata</taxon>
        <taxon>Euteleostomi</taxon>
        <taxon>Actinopterygii</taxon>
        <taxon>Neopterygii</taxon>
        <taxon>Teleostei</taxon>
        <taxon>Neoteleostei</taxon>
        <taxon>Acanthomorphata</taxon>
        <taxon>Eupercaria</taxon>
        <taxon>Perciformes</taxon>
        <taxon>Cottioidei</taxon>
        <taxon>Cottales</taxon>
        <taxon>Liparidae</taxon>
        <taxon>Liparis</taxon>
    </lineage>
</organism>
<proteinExistence type="predicted"/>
<dbReference type="Proteomes" id="UP000314294">
    <property type="component" value="Unassembled WGS sequence"/>
</dbReference>
<evidence type="ECO:0000313" key="1">
    <source>
        <dbReference type="EMBL" id="TNN82598.1"/>
    </source>
</evidence>
<accession>A0A4Z2IYM8</accession>
<reference evidence="1 2" key="1">
    <citation type="submission" date="2019-03" db="EMBL/GenBank/DDBJ databases">
        <title>First draft genome of Liparis tanakae, snailfish: a comprehensive survey of snailfish specific genes.</title>
        <authorList>
            <person name="Kim W."/>
            <person name="Song I."/>
            <person name="Jeong J.-H."/>
            <person name="Kim D."/>
            <person name="Kim S."/>
            <person name="Ryu S."/>
            <person name="Song J.Y."/>
            <person name="Lee S.K."/>
        </authorList>
    </citation>
    <scope>NUCLEOTIDE SEQUENCE [LARGE SCALE GENOMIC DNA]</scope>
    <source>
        <tissue evidence="1">Muscle</tissue>
    </source>
</reference>
<protein>
    <submittedName>
        <fullName evidence="1">Uncharacterized protein</fullName>
    </submittedName>
</protein>
<gene>
    <name evidence="1" type="ORF">EYF80_007116</name>
</gene>
<comment type="caution">
    <text evidence="1">The sequence shown here is derived from an EMBL/GenBank/DDBJ whole genome shotgun (WGS) entry which is preliminary data.</text>
</comment>
<dbReference type="EMBL" id="SRLO01000038">
    <property type="protein sequence ID" value="TNN82598.1"/>
    <property type="molecule type" value="Genomic_DNA"/>
</dbReference>